<name>A0A7S7LI61_CRYPV</name>
<evidence type="ECO:0000256" key="7">
    <source>
        <dbReference type="RuleBase" id="RU004447"/>
    </source>
</evidence>
<feature type="domain" description="Peptidase M16 C-terminal" evidence="10">
    <location>
        <begin position="248"/>
        <end position="433"/>
    </location>
</feature>
<evidence type="ECO:0000259" key="12">
    <source>
        <dbReference type="Pfam" id="PF22456"/>
    </source>
</evidence>
<feature type="signal peptide" evidence="8">
    <location>
        <begin position="1"/>
        <end position="20"/>
    </location>
</feature>
<keyword evidence="5" id="KW-0862">Zinc</keyword>
<keyword evidence="3" id="KW-0479">Metal-binding</keyword>
<evidence type="ECO:0000256" key="3">
    <source>
        <dbReference type="ARBA" id="ARBA00022723"/>
    </source>
</evidence>
<dbReference type="InterPro" id="IPR011249">
    <property type="entry name" value="Metalloenz_LuxS/M16"/>
</dbReference>
<evidence type="ECO:0000259" key="10">
    <source>
        <dbReference type="Pfam" id="PF05193"/>
    </source>
</evidence>
<keyword evidence="8" id="KW-0732">Signal</keyword>
<dbReference type="AlphaFoldDB" id="A0A7S7LI61"/>
<keyword evidence="4" id="KW-0378">Hydrolase</keyword>
<evidence type="ECO:0000313" key="13">
    <source>
        <dbReference type="EMBL" id="QOY42779.1"/>
    </source>
</evidence>
<accession>A0A7S7LI61</accession>
<sequence>MRIRNAFISTLILLVSFLHSKYNSPLIINVCFSKSKKLRKTNNFVLKGKIGDPFFIQVINDEKFIKPAKSDKQFRYIKLKNELEVFLVSHNDTKVSSANIVVKVGSYMEPDSFPGLAHYLEHLLFINTEKYPEFDGFNEFVLLHNGNFETYSLRSKARYRFNIDSPFFEVALSMFSEFFKSPLFDENYAEKELMSIDDEFNLCKYSKSTRFLLVMGELSDKRSFFGRFSYGNIETLKTIPESQGINLRDEVIKFYQKEYSSNRMVLALASNHTLDELTQFAYKYFSNIENKNLPVNSIKTPIQNGNLNPFNTMINQLVVIETLDDSRILKLIFPMKEYMVQHNNKARTLYIDKLISFDRPGSLGHHLKSKKLILDVYFSLIDDDLGFTNAVIGFELTIDGEKNIGYILLSFFSAIKFASNNEFSKEIYDEWRKLLYISFKYEDPTSTFDQCKEIVTYYIQYECKPEDVLYSDYYMDEFDPNIYKEINSQLTPENLIITLERPDIEDLINMNQNNFNKSCNSISFMEFETVYYNHPKYGIEDLIYSNIVLDDIRIEKFSKAKFFTNKLNSCLLLLLSNITQNFSIEKYGQSLPTLNPYIPNDFSDNLNNVSDEKVPLRLSEVIKKYQVQYKNSSFKINNHEMGKYNNFFYYPNKSIVSPKSIIQFRFIFPLDKITDNFSEFSTDTVTFNLLFLILTDIFGLVLKRNFSGILSATYSIELDDVRFISDSSRTNQLILTTFGFSDHIEEITSELKSFIQNFSTYITNNDFELQKEKLAINFKGYILNPTIYSELIEMKNKLFFNQDYSLETRLSRLETINFEEFIKFSEFYLNNYKLEGFILGNLNPLQSINIVNTISTTSSLENGNSSVISNYNLLSILSTGVNKSVKLLRLLYSSIIDIFISMDHEDQDYLNVQEHLRPSPPLPMSNSIKNFQKLDPLSLKKGSKIYSYYASNQRTKIDNTVLLIVAIGYNHLKNYILTNILTKIISDEFFIEMQIERQLGYVVEAKYEDIVDHVSGINFNIASYSHNVETLTEGILEFWSDWFSPDSNKITEAIFIRAKESFIQTLETPILNIKDLFLQFSQEISTKTYNFNLTSNHIDFAEKLTYQYFLNWFKKIYKNSNLFMLAVQSTISEESDIVNSLSNYVPQDFTKISPPCLLFSHENIRTYNQWDVFNAI</sequence>
<dbReference type="OMA" id="LACWEQV"/>
<evidence type="ECO:0000256" key="4">
    <source>
        <dbReference type="ARBA" id="ARBA00022801"/>
    </source>
</evidence>
<keyword evidence="6" id="KW-0482">Metalloprotease</keyword>
<dbReference type="EMBL" id="CP044420">
    <property type="protein sequence ID" value="QOY42779.1"/>
    <property type="molecule type" value="Genomic_DNA"/>
</dbReference>
<protein>
    <submittedName>
        <fullName evidence="13">Uncharacterized protein</fullName>
    </submittedName>
</protein>
<dbReference type="Pfam" id="PF16187">
    <property type="entry name" value="Peptidase_M16_M"/>
    <property type="match status" value="1"/>
</dbReference>
<keyword evidence="2" id="KW-0645">Protease</keyword>
<dbReference type="GO" id="GO:0006508">
    <property type="term" value="P:proteolysis"/>
    <property type="evidence" value="ECO:0007669"/>
    <property type="project" value="UniProtKB-KW"/>
</dbReference>
<organism evidence="13 14">
    <name type="scientific">Cryptosporidium parvum</name>
    <dbReference type="NCBI Taxonomy" id="5807"/>
    <lineage>
        <taxon>Eukaryota</taxon>
        <taxon>Sar</taxon>
        <taxon>Alveolata</taxon>
        <taxon>Apicomplexa</taxon>
        <taxon>Conoidasida</taxon>
        <taxon>Coccidia</taxon>
        <taxon>Eucoccidiorida</taxon>
        <taxon>Eimeriorina</taxon>
        <taxon>Cryptosporidiidae</taxon>
        <taxon>Cryptosporidium</taxon>
    </lineage>
</organism>
<dbReference type="SUPFAM" id="SSF63411">
    <property type="entry name" value="LuxS/MPP-like metallohydrolase"/>
    <property type="match status" value="4"/>
</dbReference>
<dbReference type="Pfam" id="PF00675">
    <property type="entry name" value="Peptidase_M16"/>
    <property type="match status" value="1"/>
</dbReference>
<dbReference type="InterPro" id="IPR050626">
    <property type="entry name" value="Peptidase_M16"/>
</dbReference>
<evidence type="ECO:0000259" key="9">
    <source>
        <dbReference type="Pfam" id="PF00675"/>
    </source>
</evidence>
<evidence type="ECO:0000313" key="14">
    <source>
        <dbReference type="Proteomes" id="UP000593906"/>
    </source>
</evidence>
<dbReference type="PANTHER" id="PTHR43690">
    <property type="entry name" value="NARDILYSIN"/>
    <property type="match status" value="1"/>
</dbReference>
<dbReference type="PANTHER" id="PTHR43690:SF18">
    <property type="entry name" value="INSULIN-DEGRADING ENZYME-RELATED"/>
    <property type="match status" value="1"/>
</dbReference>
<reference evidence="13 14" key="1">
    <citation type="submission" date="2019-09" db="EMBL/GenBank/DDBJ databases">
        <title>Consistent, comparative and evidence-based genome assembly and annotation for Cryptosporidium parvum, C. hominis and C. tyzzeri.</title>
        <authorList>
            <person name="Baptista R.P."/>
            <person name="Li Y."/>
            <person name="Sateriale A."/>
            <person name="Ansell B."/>
            <person name="Jex A."/>
            <person name="Sanders M."/>
            <person name="Brooks K."/>
            <person name="Tracey A."/>
            <person name="Berriman M."/>
            <person name="Striepen B."/>
            <person name="Cotton J.A."/>
            <person name="Kissinger J.C."/>
        </authorList>
    </citation>
    <scope>NUCLEOTIDE SEQUENCE [LARGE SCALE GENOMIC DNA]</scope>
    <source>
        <strain evidence="13 14">IOWA-ATCC</strain>
    </source>
</reference>
<dbReference type="PROSITE" id="PS00143">
    <property type="entry name" value="INSULINASE"/>
    <property type="match status" value="1"/>
</dbReference>
<evidence type="ECO:0000256" key="5">
    <source>
        <dbReference type="ARBA" id="ARBA00022833"/>
    </source>
</evidence>
<dbReference type="InterPro" id="IPR007863">
    <property type="entry name" value="Peptidase_M16_C"/>
</dbReference>
<dbReference type="Pfam" id="PF22456">
    <property type="entry name" value="PqqF-like_C_4"/>
    <property type="match status" value="1"/>
</dbReference>
<dbReference type="GO" id="GO:0004222">
    <property type="term" value="F:metalloendopeptidase activity"/>
    <property type="evidence" value="ECO:0007669"/>
    <property type="project" value="InterPro"/>
</dbReference>
<feature type="domain" description="Peptidase M16 middle/third" evidence="11">
    <location>
        <begin position="439"/>
        <end position="506"/>
    </location>
</feature>
<evidence type="ECO:0000256" key="1">
    <source>
        <dbReference type="ARBA" id="ARBA00007261"/>
    </source>
</evidence>
<dbReference type="InterPro" id="IPR054734">
    <property type="entry name" value="PqqF-like_C_4"/>
</dbReference>
<evidence type="ECO:0000256" key="6">
    <source>
        <dbReference type="ARBA" id="ARBA00023049"/>
    </source>
</evidence>
<evidence type="ECO:0000256" key="8">
    <source>
        <dbReference type="SAM" id="SignalP"/>
    </source>
</evidence>
<dbReference type="Gene3D" id="3.30.830.10">
    <property type="entry name" value="Metalloenzyme, LuxS/M16 peptidase-like"/>
    <property type="match status" value="4"/>
</dbReference>
<dbReference type="Pfam" id="PF05193">
    <property type="entry name" value="Peptidase_M16_C"/>
    <property type="match status" value="1"/>
</dbReference>
<comment type="similarity">
    <text evidence="1 7">Belongs to the peptidase M16 family.</text>
</comment>
<dbReference type="Proteomes" id="UP000593906">
    <property type="component" value="Chromosome 3"/>
</dbReference>
<proteinExistence type="inferred from homology"/>
<dbReference type="VEuPathDB" id="CryptoDB:CPATCC_0035290"/>
<feature type="domain" description="Coenzyme PQQ synthesis protein F-like C-terminal lobe" evidence="12">
    <location>
        <begin position="981"/>
        <end position="1069"/>
    </location>
</feature>
<feature type="domain" description="Peptidase M16 N-terminal" evidence="9">
    <location>
        <begin position="88"/>
        <end position="201"/>
    </location>
</feature>
<gene>
    <name evidence="13" type="ORF">CPATCC_001461</name>
</gene>
<dbReference type="GO" id="GO:0005737">
    <property type="term" value="C:cytoplasm"/>
    <property type="evidence" value="ECO:0007669"/>
    <property type="project" value="UniProtKB-ARBA"/>
</dbReference>
<dbReference type="GO" id="GO:0046872">
    <property type="term" value="F:metal ion binding"/>
    <property type="evidence" value="ECO:0007669"/>
    <property type="project" value="UniProtKB-KW"/>
</dbReference>
<dbReference type="InterPro" id="IPR032632">
    <property type="entry name" value="Peptidase_M16_M"/>
</dbReference>
<evidence type="ECO:0000259" key="11">
    <source>
        <dbReference type="Pfam" id="PF16187"/>
    </source>
</evidence>
<evidence type="ECO:0000256" key="2">
    <source>
        <dbReference type="ARBA" id="ARBA00022670"/>
    </source>
</evidence>
<dbReference type="InterPro" id="IPR011765">
    <property type="entry name" value="Pept_M16_N"/>
</dbReference>
<feature type="chain" id="PRO_5031092619" evidence="8">
    <location>
        <begin position="21"/>
        <end position="1176"/>
    </location>
</feature>
<dbReference type="InterPro" id="IPR001431">
    <property type="entry name" value="Pept_M16_Zn_BS"/>
</dbReference>